<feature type="region of interest" description="Disordered" evidence="1">
    <location>
        <begin position="45"/>
        <end position="68"/>
    </location>
</feature>
<evidence type="ECO:0000256" key="2">
    <source>
        <dbReference type="SAM" id="Phobius"/>
    </source>
</evidence>
<feature type="transmembrane region" description="Helical" evidence="2">
    <location>
        <begin position="286"/>
        <end position="311"/>
    </location>
</feature>
<protein>
    <submittedName>
        <fullName evidence="3">Uncharacterized protein</fullName>
    </submittedName>
</protein>
<dbReference type="EMBL" id="PFNL01000004">
    <property type="protein sequence ID" value="PIZ48299.1"/>
    <property type="molecule type" value="Genomic_DNA"/>
</dbReference>
<feature type="transmembrane region" description="Helical" evidence="2">
    <location>
        <begin position="331"/>
        <end position="356"/>
    </location>
</feature>
<feature type="transmembrane region" description="Helical" evidence="2">
    <location>
        <begin position="137"/>
        <end position="163"/>
    </location>
</feature>
<keyword evidence="2" id="KW-0812">Transmembrane</keyword>
<feature type="transmembrane region" description="Helical" evidence="2">
    <location>
        <begin position="250"/>
        <end position="274"/>
    </location>
</feature>
<comment type="caution">
    <text evidence="3">The sequence shown here is derived from an EMBL/GenBank/DDBJ whole genome shotgun (WGS) entry which is preliminary data.</text>
</comment>
<evidence type="ECO:0000313" key="4">
    <source>
        <dbReference type="Proteomes" id="UP000228920"/>
    </source>
</evidence>
<proteinExistence type="predicted"/>
<name>A0A2M7TM38_UNCKA</name>
<keyword evidence="2" id="KW-0472">Membrane</keyword>
<reference evidence="4" key="1">
    <citation type="submission" date="2017-09" db="EMBL/GenBank/DDBJ databases">
        <title>Depth-based differentiation of microbial function through sediment-hosted aquifers and enrichment of novel symbionts in the deep terrestrial subsurface.</title>
        <authorList>
            <person name="Probst A.J."/>
            <person name="Ladd B."/>
            <person name="Jarett J.K."/>
            <person name="Geller-Mcgrath D.E."/>
            <person name="Sieber C.M.K."/>
            <person name="Emerson J.B."/>
            <person name="Anantharaman K."/>
            <person name="Thomas B.C."/>
            <person name="Malmstrom R."/>
            <person name="Stieglmeier M."/>
            <person name="Klingl A."/>
            <person name="Woyke T."/>
            <person name="Ryan C.M."/>
            <person name="Banfield J.F."/>
        </authorList>
    </citation>
    <scope>NUCLEOTIDE SEQUENCE [LARGE SCALE GENOMIC DNA]</scope>
</reference>
<sequence length="459" mass="50598">MANKQVVDYIRIEREKGISDDVIKSSLLNAGWKVTDIADAFEPVSGETPVSAAPSSNEPPVENTSNEGIVTEIPGGMDLIRESFEIFKQHWLQFIGFLFLPSLVVGTLLVIFIIIVVLSGVELTSVVNPETLQRTVIIVGLLMIPSSLLIGFIGMWSTASIMVRVRDRNEQVTFVEIMKRSVKYVWPLLIVAFYTGFIVHGGMLLFIVPGIIFAIWFMFASMIVVFDDVKGMDALLKSKAYVSNIFGKIFSRWIVVILFAMGITISLAIISGSITTVLGKDNPAIILLYLIETPFNLAVSIVGTIFGVLLFSYVKKAKGSFEFVAKTSTKIWLWLVALFGLVAFIAISIGIMGMVISSGGALFNMTEGADSLIPSNSSHSIIDSTFSIDDTYYSDVFEVQFGIEMYKFFEDSYPETLSQIVPEYVSTDPSETFTYELTADGTDYSLCLIGGDCYTHADY</sequence>
<feature type="transmembrane region" description="Helical" evidence="2">
    <location>
        <begin position="184"/>
        <end position="205"/>
    </location>
</feature>
<evidence type="ECO:0000256" key="1">
    <source>
        <dbReference type="SAM" id="MobiDB-lite"/>
    </source>
</evidence>
<feature type="transmembrane region" description="Helical" evidence="2">
    <location>
        <begin position="211"/>
        <end position="229"/>
    </location>
</feature>
<gene>
    <name evidence="3" type="ORF">COY32_00210</name>
</gene>
<dbReference type="AlphaFoldDB" id="A0A2M7TM38"/>
<keyword evidence="2" id="KW-1133">Transmembrane helix</keyword>
<dbReference type="Proteomes" id="UP000228920">
    <property type="component" value="Unassembled WGS sequence"/>
</dbReference>
<feature type="compositionally biased region" description="Polar residues" evidence="1">
    <location>
        <begin position="53"/>
        <end position="68"/>
    </location>
</feature>
<accession>A0A2M7TM38</accession>
<feature type="transmembrane region" description="Helical" evidence="2">
    <location>
        <begin position="91"/>
        <end position="117"/>
    </location>
</feature>
<organism evidence="3 4">
    <name type="scientific">candidate division WWE3 bacterium CG_4_10_14_0_2_um_filter_41_14</name>
    <dbReference type="NCBI Taxonomy" id="1975072"/>
    <lineage>
        <taxon>Bacteria</taxon>
        <taxon>Katanobacteria</taxon>
    </lineage>
</organism>
<evidence type="ECO:0000313" key="3">
    <source>
        <dbReference type="EMBL" id="PIZ48299.1"/>
    </source>
</evidence>